<dbReference type="PROSITE" id="PS00934">
    <property type="entry name" value="GLYOXALASE_I_1"/>
    <property type="match status" value="1"/>
</dbReference>
<feature type="domain" description="VOC" evidence="11">
    <location>
        <begin position="215"/>
        <end position="351"/>
    </location>
</feature>
<evidence type="ECO:0000256" key="6">
    <source>
        <dbReference type="ARBA" id="ARBA00023239"/>
    </source>
</evidence>
<dbReference type="UniPathway" id="UPA00619">
    <property type="reaction ID" value="UER00675"/>
</dbReference>
<dbReference type="InterPro" id="IPR018146">
    <property type="entry name" value="Glyoxalase_1_CS"/>
</dbReference>
<name>A0A7S2XA73_9EUKA</name>
<protein>
    <recommendedName>
        <fullName evidence="3 9">Lactoylglutathione lyase</fullName>
        <ecNumber evidence="3 9">4.4.1.5</ecNumber>
    </recommendedName>
    <alternativeName>
        <fullName evidence="9">Glyoxalase I</fullName>
    </alternativeName>
</protein>
<feature type="binding site" evidence="8">
    <location>
        <position position="202"/>
    </location>
    <ligand>
        <name>Zn(2+)</name>
        <dbReference type="ChEBI" id="CHEBI:29105"/>
        <note>ligand shared between dimeric partners</note>
    </ligand>
</feature>
<feature type="binding site" evidence="8">
    <location>
        <position position="60"/>
    </location>
    <ligand>
        <name>Zn(2+)</name>
        <dbReference type="ChEBI" id="CHEBI:29105"/>
        <note>ligand shared between dimeric partners</note>
    </ligand>
</feature>
<feature type="domain" description="VOC" evidence="11">
    <location>
        <begin position="57"/>
        <end position="206"/>
    </location>
</feature>
<dbReference type="InterPro" id="IPR029068">
    <property type="entry name" value="Glyas_Bleomycin-R_OHBP_Dase"/>
</dbReference>
<dbReference type="EC" id="4.4.1.5" evidence="3 9"/>
<dbReference type="PROSITE" id="PS51819">
    <property type="entry name" value="VOC"/>
    <property type="match status" value="2"/>
</dbReference>
<dbReference type="NCBIfam" id="TIGR00068">
    <property type="entry name" value="glyox_I"/>
    <property type="match status" value="2"/>
</dbReference>
<evidence type="ECO:0000256" key="5">
    <source>
        <dbReference type="ARBA" id="ARBA00022833"/>
    </source>
</evidence>
<dbReference type="Gene3D" id="3.10.180.10">
    <property type="entry name" value="2,3-Dihydroxybiphenyl 1,2-Dioxygenase, domain 1"/>
    <property type="match status" value="2"/>
</dbReference>
<evidence type="ECO:0000256" key="2">
    <source>
        <dbReference type="ARBA" id="ARBA00010363"/>
    </source>
</evidence>
<dbReference type="SUPFAM" id="SSF54593">
    <property type="entry name" value="Glyoxalase/Bleomycin resistance protein/Dihydroxybiphenyl dioxygenase"/>
    <property type="match status" value="2"/>
</dbReference>
<feature type="active site" description="Proton donor/acceptor" evidence="7">
    <location>
        <position position="202"/>
    </location>
</feature>
<reference evidence="12" key="1">
    <citation type="submission" date="2021-01" db="EMBL/GenBank/DDBJ databases">
        <authorList>
            <person name="Corre E."/>
            <person name="Pelletier E."/>
            <person name="Niang G."/>
            <person name="Scheremetjew M."/>
            <person name="Finn R."/>
            <person name="Kale V."/>
            <person name="Holt S."/>
            <person name="Cochrane G."/>
            <person name="Meng A."/>
            <person name="Brown T."/>
            <person name="Cohen L."/>
        </authorList>
    </citation>
    <scope>NUCLEOTIDE SEQUENCE</scope>
    <source>
        <strain evidence="12">CCMP622</strain>
    </source>
</reference>
<comment type="function">
    <text evidence="9">Catalyzes the conversion of hemimercaptal, formed from methylglyoxal and glutathione, to S-lactoylglutathione.</text>
</comment>
<comment type="catalytic activity">
    <reaction evidence="9">
        <text>(R)-S-lactoylglutathione = methylglyoxal + glutathione</text>
        <dbReference type="Rhea" id="RHEA:19069"/>
        <dbReference type="ChEBI" id="CHEBI:17158"/>
        <dbReference type="ChEBI" id="CHEBI:57474"/>
        <dbReference type="ChEBI" id="CHEBI:57925"/>
        <dbReference type="EC" id="4.4.1.5"/>
    </reaction>
</comment>
<evidence type="ECO:0000256" key="1">
    <source>
        <dbReference type="ARBA" id="ARBA00005008"/>
    </source>
</evidence>
<keyword evidence="6 9" id="KW-0456">Lyase</keyword>
<evidence type="ECO:0000259" key="11">
    <source>
        <dbReference type="PROSITE" id="PS51819"/>
    </source>
</evidence>
<dbReference type="InterPro" id="IPR004360">
    <property type="entry name" value="Glyas_Fos-R_dOase_dom"/>
</dbReference>
<organism evidence="12">
    <name type="scientific">Lotharella oceanica</name>
    <dbReference type="NCBI Taxonomy" id="641309"/>
    <lineage>
        <taxon>Eukaryota</taxon>
        <taxon>Sar</taxon>
        <taxon>Rhizaria</taxon>
        <taxon>Cercozoa</taxon>
        <taxon>Chlorarachniophyceae</taxon>
        <taxon>Lotharella</taxon>
    </lineage>
</organism>
<evidence type="ECO:0000256" key="9">
    <source>
        <dbReference type="RuleBase" id="RU361179"/>
    </source>
</evidence>
<gene>
    <name evidence="12" type="ORF">LSP00402_LOCUS5368</name>
</gene>
<dbReference type="AlphaFoldDB" id="A0A7S2XA73"/>
<evidence type="ECO:0000256" key="8">
    <source>
        <dbReference type="PIRSR" id="PIRSR604361-3"/>
    </source>
</evidence>
<keyword evidence="5 8" id="KW-0862">Zinc</keyword>
<dbReference type="InterPro" id="IPR004361">
    <property type="entry name" value="Glyoxalase_1"/>
</dbReference>
<dbReference type="PANTHER" id="PTHR10374:SF30">
    <property type="entry name" value="LACTOYLGLUTATHIONE LYASE"/>
    <property type="match status" value="1"/>
</dbReference>
<comment type="pathway">
    <text evidence="1 9">Secondary metabolite metabolism; methylglyoxal degradation; (R)-lactate from methylglyoxal: step 1/2.</text>
</comment>
<dbReference type="PANTHER" id="PTHR10374">
    <property type="entry name" value="LACTOYLGLUTATHIONE LYASE GLYOXALASE I"/>
    <property type="match status" value="1"/>
</dbReference>
<keyword evidence="4 8" id="KW-0479">Metal-binding</keyword>
<dbReference type="PROSITE" id="PS00935">
    <property type="entry name" value="GLYOXALASE_I_2"/>
    <property type="match status" value="2"/>
</dbReference>
<comment type="cofactor">
    <cofactor evidence="8">
        <name>Zn(2+)</name>
        <dbReference type="ChEBI" id="CHEBI:29105"/>
    </cofactor>
    <text evidence="8">Binds 1 zinc ion per subunit. In the homodimer, two zinc ions are bound between subunits.</text>
</comment>
<evidence type="ECO:0000256" key="3">
    <source>
        <dbReference type="ARBA" id="ARBA00012081"/>
    </source>
</evidence>
<evidence type="ECO:0000256" key="7">
    <source>
        <dbReference type="PIRSR" id="PIRSR604361-1"/>
    </source>
</evidence>
<dbReference type="GO" id="GO:0004462">
    <property type="term" value="F:lactoylglutathione lyase activity"/>
    <property type="evidence" value="ECO:0007669"/>
    <property type="project" value="UniProtKB-UniRule"/>
</dbReference>
<sequence>MMRLRSLSRQSFARASKKVGSALRGRTSVRPASFARRALCTAMAGGSAGAGILGNPTWQQTMLRVKDGQTSVKHYQDVYGMTLLDKLDFPDMNFSLYFLATVKDGEKTPEPGTDEAHRYLWNYPGVTLELTHNWGTEAKEGDVYHPGNQEKDGFGHIAFACDDVYASSERLSSQGVDFKKKPDEGRMKGLAFAYDPDNYWVEIVRREPMNSTSFNLAQTMLRVKDPQKSLKFYIDHMGMTLVREKHFEEAKFSLYFLATIPAGSTEPDPTQPVLELTHNHGTEDDESFNHFTGNEDGRKGFGHVGFLVDDVYAKCKELQDAGFQMKKGPDDGTGLRSSSEEDTTPRLPHTR</sequence>
<dbReference type="InterPro" id="IPR037523">
    <property type="entry name" value="VOC_core"/>
</dbReference>
<evidence type="ECO:0000313" key="12">
    <source>
        <dbReference type="EMBL" id="CAD9754749.1"/>
    </source>
</evidence>
<evidence type="ECO:0000256" key="10">
    <source>
        <dbReference type="SAM" id="MobiDB-lite"/>
    </source>
</evidence>
<dbReference type="CDD" id="cd07233">
    <property type="entry name" value="GlxI_Zn"/>
    <property type="match status" value="2"/>
</dbReference>
<proteinExistence type="inferred from homology"/>
<feature type="region of interest" description="Disordered" evidence="10">
    <location>
        <begin position="322"/>
        <end position="351"/>
    </location>
</feature>
<dbReference type="GO" id="GO:0046872">
    <property type="term" value="F:metal ion binding"/>
    <property type="evidence" value="ECO:0007669"/>
    <property type="project" value="UniProtKB-UniRule"/>
</dbReference>
<feature type="binding site" evidence="8">
    <location>
        <position position="156"/>
    </location>
    <ligand>
        <name>Zn(2+)</name>
        <dbReference type="ChEBI" id="CHEBI:29105"/>
        <note>ligand shared between dimeric partners</note>
    </ligand>
</feature>
<evidence type="ECO:0000256" key="4">
    <source>
        <dbReference type="ARBA" id="ARBA00022723"/>
    </source>
</evidence>
<feature type="binding site" evidence="8">
    <location>
        <position position="129"/>
    </location>
    <ligand>
        <name>Zn(2+)</name>
        <dbReference type="ChEBI" id="CHEBI:29105"/>
        <note>ligand shared between dimeric partners</note>
    </ligand>
</feature>
<comment type="similarity">
    <text evidence="2 9">Belongs to the glyoxalase I family.</text>
</comment>
<dbReference type="Pfam" id="PF00903">
    <property type="entry name" value="Glyoxalase"/>
    <property type="match status" value="2"/>
</dbReference>
<dbReference type="EMBL" id="HBHP01008614">
    <property type="protein sequence ID" value="CAD9754749.1"/>
    <property type="molecule type" value="Transcribed_RNA"/>
</dbReference>
<accession>A0A7S2XA73</accession>